<dbReference type="AlphaFoldDB" id="A0A3E2DC61"/>
<dbReference type="InterPro" id="IPR004872">
    <property type="entry name" value="Lipoprotein_NlpA"/>
</dbReference>
<comment type="subcellular location">
    <subcellularLocation>
        <location evidence="1">Membrane</location>
        <topology evidence="1">Lipid-anchor</topology>
    </subcellularLocation>
</comment>
<dbReference type="Gene3D" id="3.40.190.10">
    <property type="entry name" value="Periplasmic binding protein-like II"/>
    <property type="match status" value="2"/>
</dbReference>
<organism evidence="8 9">
    <name type="scientific">Cutibacterium avidum</name>
    <dbReference type="NCBI Taxonomy" id="33010"/>
    <lineage>
        <taxon>Bacteria</taxon>
        <taxon>Bacillati</taxon>
        <taxon>Actinomycetota</taxon>
        <taxon>Actinomycetes</taxon>
        <taxon>Propionibacteriales</taxon>
        <taxon>Propionibacteriaceae</taxon>
        <taxon>Cutibacterium</taxon>
    </lineage>
</organism>
<comment type="similarity">
    <text evidence="2">Belongs to the NlpA lipoprotein family.</text>
</comment>
<evidence type="ECO:0000313" key="8">
    <source>
        <dbReference type="EMBL" id="RFT42938.1"/>
    </source>
</evidence>
<keyword evidence="7" id="KW-0812">Transmembrane</keyword>
<evidence type="ECO:0000256" key="3">
    <source>
        <dbReference type="ARBA" id="ARBA00022729"/>
    </source>
</evidence>
<keyword evidence="5" id="KW-0564">Palmitate</keyword>
<keyword evidence="4 7" id="KW-0472">Membrane</keyword>
<keyword evidence="7" id="KW-1133">Transmembrane helix</keyword>
<accession>A0A3E2DC61</accession>
<dbReference type="PIRSF" id="PIRSF002854">
    <property type="entry name" value="MetQ"/>
    <property type="match status" value="1"/>
</dbReference>
<dbReference type="PANTHER" id="PTHR30429">
    <property type="entry name" value="D-METHIONINE-BINDING LIPOPROTEIN METQ"/>
    <property type="match status" value="1"/>
</dbReference>
<gene>
    <name evidence="8" type="ORF">CHT91_10320</name>
</gene>
<keyword evidence="6" id="KW-0449">Lipoprotein</keyword>
<protein>
    <submittedName>
        <fullName evidence="8">Methionine ABC transporter substrate-binding protein</fullName>
    </submittedName>
</protein>
<evidence type="ECO:0000256" key="4">
    <source>
        <dbReference type="ARBA" id="ARBA00023136"/>
    </source>
</evidence>
<reference evidence="8 9" key="1">
    <citation type="submission" date="2017-07" db="EMBL/GenBank/DDBJ databases">
        <authorList>
            <person name="Sun Z.S."/>
            <person name="Albrecht U."/>
            <person name="Echele G."/>
            <person name="Lee C.C."/>
        </authorList>
    </citation>
    <scope>NUCLEOTIDE SEQUENCE [LARGE SCALE GENOMIC DNA]</scope>
    <source>
        <strain evidence="8 9">P16-029</strain>
    </source>
</reference>
<evidence type="ECO:0000256" key="2">
    <source>
        <dbReference type="ARBA" id="ARBA00008973"/>
    </source>
</evidence>
<evidence type="ECO:0000256" key="1">
    <source>
        <dbReference type="ARBA" id="ARBA00004635"/>
    </source>
</evidence>
<evidence type="ECO:0000256" key="5">
    <source>
        <dbReference type="ARBA" id="ARBA00023139"/>
    </source>
</evidence>
<feature type="transmembrane region" description="Helical" evidence="7">
    <location>
        <begin position="24"/>
        <end position="44"/>
    </location>
</feature>
<dbReference type="RefSeq" id="WP_117189643.1">
    <property type="nucleotide sequence ID" value="NZ_NOWI01000009.1"/>
</dbReference>
<sequence length="320" mass="33636">MSASTPSASTPEALPEKPGGHHTGLIVGIIIVVLAIIAGIIFAVNKNKGDDSAAGGTTTVKIGTTEAANDYWKVLKKKASAEGINIEVVNFNDYTQPNVALSQGQVDLNVFQHLLFLADYNVKNHDNLTAISATYVVPLNIYSKKYQQVSQLPAGVTVAIPNDATNQGRALLVLQKAGLLKLRNGGSALSTPADVIANQSKVKVKAIDAAQTAASLDGVDAAVINNNFAADAGLDLNKVLYKDNATGKSADPYVNIIAAKAADKNNETYKKVAKLWSDPEVQKSIVKQSGGTAKVVSDRSQADLDKILGDLTTEIKKSNS</sequence>
<comment type="caution">
    <text evidence="8">The sequence shown here is derived from an EMBL/GenBank/DDBJ whole genome shotgun (WGS) entry which is preliminary data.</text>
</comment>
<dbReference type="Proteomes" id="UP000259211">
    <property type="component" value="Unassembled WGS sequence"/>
</dbReference>
<evidence type="ECO:0000256" key="7">
    <source>
        <dbReference type="SAM" id="Phobius"/>
    </source>
</evidence>
<dbReference type="EMBL" id="NOWI01000009">
    <property type="protein sequence ID" value="RFT42938.1"/>
    <property type="molecule type" value="Genomic_DNA"/>
</dbReference>
<keyword evidence="3" id="KW-0732">Signal</keyword>
<evidence type="ECO:0000256" key="6">
    <source>
        <dbReference type="ARBA" id="ARBA00023288"/>
    </source>
</evidence>
<dbReference type="SUPFAM" id="SSF53850">
    <property type="entry name" value="Periplasmic binding protein-like II"/>
    <property type="match status" value="1"/>
</dbReference>
<evidence type="ECO:0000313" key="9">
    <source>
        <dbReference type="Proteomes" id="UP000259211"/>
    </source>
</evidence>
<dbReference type="GO" id="GO:0016020">
    <property type="term" value="C:membrane"/>
    <property type="evidence" value="ECO:0007669"/>
    <property type="project" value="UniProtKB-SubCell"/>
</dbReference>
<proteinExistence type="inferred from homology"/>
<name>A0A3E2DC61_9ACTN</name>
<dbReference type="PANTHER" id="PTHR30429:SF3">
    <property type="entry name" value="LIPOPROTEIN"/>
    <property type="match status" value="1"/>
</dbReference>
<dbReference type="Pfam" id="PF03180">
    <property type="entry name" value="Lipoprotein_9"/>
    <property type="match status" value="1"/>
</dbReference>